<evidence type="ECO:0000313" key="1">
    <source>
        <dbReference type="EMBL" id="WAR20742.1"/>
    </source>
</evidence>
<name>A0ABY7FI79_MYAAR</name>
<organism evidence="1 2">
    <name type="scientific">Mya arenaria</name>
    <name type="common">Soft-shell clam</name>
    <dbReference type="NCBI Taxonomy" id="6604"/>
    <lineage>
        <taxon>Eukaryota</taxon>
        <taxon>Metazoa</taxon>
        <taxon>Spiralia</taxon>
        <taxon>Lophotrochozoa</taxon>
        <taxon>Mollusca</taxon>
        <taxon>Bivalvia</taxon>
        <taxon>Autobranchia</taxon>
        <taxon>Heteroconchia</taxon>
        <taxon>Euheterodonta</taxon>
        <taxon>Imparidentia</taxon>
        <taxon>Neoheterodontei</taxon>
        <taxon>Myida</taxon>
        <taxon>Myoidea</taxon>
        <taxon>Myidae</taxon>
        <taxon>Mya</taxon>
    </lineage>
</organism>
<dbReference type="Proteomes" id="UP001164746">
    <property type="component" value="Chromosome 12"/>
</dbReference>
<sequence length="186" mass="20810">MINTRNQHWAVRLLADGEECFIVTAKSPNVLSSDKGKAYFCENFKFCQKALFRHINDEFQEEAENELPDMSAFISDKTRSRRHAYLGAPVSYDITNMGDELALERRVVIRSELNDLSTLLSKAGDECFIVTACVTDETPHLLGSIKGTGFVESKSLIVKTEFLQYLRRGDPTPIPEVVGSNAGDKT</sequence>
<evidence type="ECO:0000313" key="2">
    <source>
        <dbReference type="Proteomes" id="UP001164746"/>
    </source>
</evidence>
<protein>
    <submittedName>
        <fullName evidence="1">Uncharacterized protein</fullName>
    </submittedName>
</protein>
<proteinExistence type="predicted"/>
<gene>
    <name evidence="1" type="ORF">MAR_014716</name>
</gene>
<accession>A0ABY7FI79</accession>
<keyword evidence="2" id="KW-1185">Reference proteome</keyword>
<reference evidence="1" key="1">
    <citation type="submission" date="2022-11" db="EMBL/GenBank/DDBJ databases">
        <title>Centuries of genome instability and evolution in soft-shell clam transmissible cancer (bioRxiv).</title>
        <authorList>
            <person name="Hart S.F.M."/>
            <person name="Yonemitsu M.A."/>
            <person name="Giersch R.M."/>
            <person name="Beal B.F."/>
            <person name="Arriagada G."/>
            <person name="Davis B.W."/>
            <person name="Ostrander E.A."/>
            <person name="Goff S.P."/>
            <person name="Metzger M.J."/>
        </authorList>
    </citation>
    <scope>NUCLEOTIDE SEQUENCE</scope>
    <source>
        <strain evidence="1">MELC-2E11</strain>
        <tissue evidence="1">Siphon/mantle</tissue>
    </source>
</reference>
<dbReference type="EMBL" id="CP111023">
    <property type="protein sequence ID" value="WAR20742.1"/>
    <property type="molecule type" value="Genomic_DNA"/>
</dbReference>